<name>A0A0V1G4I1_TRIPS</name>
<protein>
    <submittedName>
        <fullName evidence="1">Uncharacterized protein</fullName>
    </submittedName>
</protein>
<dbReference type="AlphaFoldDB" id="A0A0V1G4I1"/>
<evidence type="ECO:0000313" key="2">
    <source>
        <dbReference type="Proteomes" id="UP000054995"/>
    </source>
</evidence>
<evidence type="ECO:0000313" key="1">
    <source>
        <dbReference type="EMBL" id="KRY93004.1"/>
    </source>
</evidence>
<comment type="caution">
    <text evidence="1">The sequence shown here is derived from an EMBL/GenBank/DDBJ whole genome shotgun (WGS) entry which is preliminary data.</text>
</comment>
<dbReference type="EMBL" id="JYDT01000004">
    <property type="protein sequence ID" value="KRY93004.1"/>
    <property type="molecule type" value="Genomic_DNA"/>
</dbReference>
<sequence>MVGRQNKTGGTNNRIIIISYFCHLGEVEVVNKQVDKALAVEYAFFGSINGIGERWCAGFLD</sequence>
<reference evidence="1 2" key="1">
    <citation type="submission" date="2015-01" db="EMBL/GenBank/DDBJ databases">
        <title>Evolution of Trichinella species and genotypes.</title>
        <authorList>
            <person name="Korhonen P.K."/>
            <person name="Edoardo P."/>
            <person name="Giuseppe L.R."/>
            <person name="Gasser R.B."/>
        </authorList>
    </citation>
    <scope>NUCLEOTIDE SEQUENCE [LARGE SCALE GENOMIC DNA]</scope>
    <source>
        <strain evidence="1">ISS470</strain>
    </source>
</reference>
<keyword evidence="2" id="KW-1185">Reference proteome</keyword>
<organism evidence="1 2">
    <name type="scientific">Trichinella pseudospiralis</name>
    <name type="common">Parasitic roundworm</name>
    <dbReference type="NCBI Taxonomy" id="6337"/>
    <lineage>
        <taxon>Eukaryota</taxon>
        <taxon>Metazoa</taxon>
        <taxon>Ecdysozoa</taxon>
        <taxon>Nematoda</taxon>
        <taxon>Enoplea</taxon>
        <taxon>Dorylaimia</taxon>
        <taxon>Trichinellida</taxon>
        <taxon>Trichinellidae</taxon>
        <taxon>Trichinella</taxon>
    </lineage>
</organism>
<accession>A0A0V1G4I1</accession>
<proteinExistence type="predicted"/>
<dbReference type="Proteomes" id="UP000054995">
    <property type="component" value="Unassembled WGS sequence"/>
</dbReference>
<gene>
    <name evidence="1" type="ORF">T4D_6126</name>
</gene>